<evidence type="ECO:0000313" key="2">
    <source>
        <dbReference type="EMBL" id="RRR71811.1"/>
    </source>
</evidence>
<dbReference type="InterPro" id="IPR054335">
    <property type="entry name" value="DuOB_dom"/>
</dbReference>
<evidence type="ECO:0000259" key="1">
    <source>
        <dbReference type="Pfam" id="PF22557"/>
    </source>
</evidence>
<evidence type="ECO:0000313" key="3">
    <source>
        <dbReference type="Proteomes" id="UP000280307"/>
    </source>
</evidence>
<comment type="caution">
    <text evidence="2">The sequence shown here is derived from an EMBL/GenBank/DDBJ whole genome shotgun (WGS) entry which is preliminary data.</text>
</comment>
<accession>A0A426TZK7</accession>
<name>A0A426TZK7_9CHLR</name>
<gene>
    <name evidence="2" type="ORF">EI684_10965</name>
</gene>
<reference evidence="2 3" key="1">
    <citation type="submission" date="2018-12" db="EMBL/GenBank/DDBJ databases">
        <title>Genome Sequence of Candidatus Viridilinea halotolerans isolated from saline sulfide-rich spring.</title>
        <authorList>
            <person name="Grouzdev D.S."/>
            <person name="Burganskaya E.I."/>
            <person name="Krutkina M.S."/>
            <person name="Sukhacheva M.V."/>
            <person name="Gorlenko V.M."/>
        </authorList>
    </citation>
    <scope>NUCLEOTIDE SEQUENCE [LARGE SCALE GENOMIC DNA]</scope>
    <source>
        <strain evidence="2">Chok-6</strain>
    </source>
</reference>
<dbReference type="Pfam" id="PF22557">
    <property type="entry name" value="DuOB"/>
    <property type="match status" value="1"/>
</dbReference>
<dbReference type="Proteomes" id="UP000280307">
    <property type="component" value="Unassembled WGS sequence"/>
</dbReference>
<sequence>MKRLFVCLANSKKYSERCIAGIELQRMRTGFRAIRNNDAPVWIRPVSHQEYGEVDSHLVDHIDLLDVVEITVTSPMPQGYQSENCLFLEEVLQVVGKVPLQENILDRLCSQQTGMLFGNRGKAVHSEKINELNHSLILIKPQEFGVYTIMTNRNKEQMRASFVFAETTYDLPITDIEFEQEYYKNKQLLNGVQNMYLTISLGAEHNDWYSKLIAGVIYF</sequence>
<proteinExistence type="predicted"/>
<organism evidence="2 3">
    <name type="scientific">Candidatus Viridilinea halotolerans</name>
    <dbReference type="NCBI Taxonomy" id="2491704"/>
    <lineage>
        <taxon>Bacteria</taxon>
        <taxon>Bacillati</taxon>
        <taxon>Chloroflexota</taxon>
        <taxon>Chloroflexia</taxon>
        <taxon>Chloroflexales</taxon>
        <taxon>Chloroflexineae</taxon>
        <taxon>Oscillochloridaceae</taxon>
        <taxon>Candidatus Viridilinea</taxon>
    </lineage>
</organism>
<dbReference type="EMBL" id="RSAS01000428">
    <property type="protein sequence ID" value="RRR71811.1"/>
    <property type="molecule type" value="Genomic_DNA"/>
</dbReference>
<feature type="domain" description="Dual OB-containing" evidence="1">
    <location>
        <begin position="5"/>
        <end position="216"/>
    </location>
</feature>
<dbReference type="AlphaFoldDB" id="A0A426TZK7"/>
<protein>
    <recommendedName>
        <fullName evidence="1">Dual OB-containing domain-containing protein</fullName>
    </recommendedName>
</protein>